<sequence length="158" mass="17474">MWLKKGLLSAFASLMILGISQPAMAAEMEPARDYGGGTQTKLSDFLPISLQSQLVMWVFHNNLSPTDGLQVTYNYARVTINARTSFYIDITQTSADGFSIPNVTYAVFKENGSNNVGWNVSGNGYHRRYFVQEAGTYFLGYYNNGPGNVNISANVFVE</sequence>
<keyword evidence="1" id="KW-0732">Signal</keyword>
<name>A0A2W6NBU8_9BACL</name>
<gene>
    <name evidence="2" type="ORF">DN757_23820</name>
</gene>
<accession>A0A2W6NBU8</accession>
<dbReference type="Proteomes" id="UP000249204">
    <property type="component" value="Unassembled WGS sequence"/>
</dbReference>
<comment type="caution">
    <text evidence="2">The sequence shown here is derived from an EMBL/GenBank/DDBJ whole genome shotgun (WGS) entry which is preliminary data.</text>
</comment>
<feature type="signal peptide" evidence="1">
    <location>
        <begin position="1"/>
        <end position="25"/>
    </location>
</feature>
<protein>
    <submittedName>
        <fullName evidence="2">Uncharacterized protein</fullName>
    </submittedName>
</protein>
<dbReference type="AlphaFoldDB" id="A0A2W6NBU8"/>
<evidence type="ECO:0000256" key="1">
    <source>
        <dbReference type="SAM" id="SignalP"/>
    </source>
</evidence>
<dbReference type="EMBL" id="QKWW01000077">
    <property type="protein sequence ID" value="PZT53089.1"/>
    <property type="molecule type" value="Genomic_DNA"/>
</dbReference>
<organism evidence="2 3">
    <name type="scientific">Paenibacillus silvae</name>
    <dbReference type="NCBI Taxonomy" id="1325358"/>
    <lineage>
        <taxon>Bacteria</taxon>
        <taxon>Bacillati</taxon>
        <taxon>Bacillota</taxon>
        <taxon>Bacilli</taxon>
        <taxon>Bacillales</taxon>
        <taxon>Paenibacillaceae</taxon>
        <taxon>Paenibacillus</taxon>
    </lineage>
</organism>
<proteinExistence type="predicted"/>
<evidence type="ECO:0000313" key="2">
    <source>
        <dbReference type="EMBL" id="PZT53089.1"/>
    </source>
</evidence>
<evidence type="ECO:0000313" key="3">
    <source>
        <dbReference type="Proteomes" id="UP000249204"/>
    </source>
</evidence>
<dbReference type="RefSeq" id="WP_111272670.1">
    <property type="nucleotide sequence ID" value="NZ_QKWW01000077.1"/>
</dbReference>
<feature type="chain" id="PRO_5015968320" evidence="1">
    <location>
        <begin position="26"/>
        <end position="158"/>
    </location>
</feature>
<reference evidence="2 3" key="1">
    <citation type="submission" date="2018-06" db="EMBL/GenBank/DDBJ databases">
        <title>Isolation of heavy metals resistant Paenibacillus silvae NC2 from Gold-Copper mine in ZiJin, China.</title>
        <authorList>
            <person name="Xu J."/>
            <person name="Mazhar H.S."/>
            <person name="Rensing C."/>
        </authorList>
    </citation>
    <scope>NUCLEOTIDE SEQUENCE [LARGE SCALE GENOMIC DNA]</scope>
    <source>
        <strain evidence="2 3">NC2</strain>
    </source>
</reference>